<dbReference type="InterPro" id="IPR056245">
    <property type="entry name" value="KH_DEAH11/12"/>
</dbReference>
<evidence type="ECO:0000256" key="9">
    <source>
        <dbReference type="ARBA" id="ARBA00047984"/>
    </source>
</evidence>
<dbReference type="InterPro" id="IPR035979">
    <property type="entry name" value="RBD_domain_sf"/>
</dbReference>
<evidence type="ECO:0000256" key="5">
    <source>
        <dbReference type="ARBA" id="ARBA00022771"/>
    </source>
</evidence>
<protein>
    <recommendedName>
        <fullName evidence="1">RNA helicase</fullName>
        <ecNumber evidence="1">3.6.4.13</ecNumber>
    </recommendedName>
</protein>
<comment type="catalytic activity">
    <reaction evidence="9">
        <text>ATP + H2O = ADP + phosphate + H(+)</text>
        <dbReference type="Rhea" id="RHEA:13065"/>
        <dbReference type="ChEBI" id="CHEBI:15377"/>
        <dbReference type="ChEBI" id="CHEBI:15378"/>
        <dbReference type="ChEBI" id="CHEBI:30616"/>
        <dbReference type="ChEBI" id="CHEBI:43474"/>
        <dbReference type="ChEBI" id="CHEBI:456216"/>
        <dbReference type="EC" id="3.6.4.13"/>
    </reaction>
</comment>
<dbReference type="PANTHER" id="PTHR18934:SF81">
    <property type="entry name" value="ATP-DEPENDENT RNA HELICASE DEAH11, CHLOROPLASTIC-RELATED"/>
    <property type="match status" value="1"/>
</dbReference>
<dbReference type="InterPro" id="IPR017907">
    <property type="entry name" value="Znf_RING_CS"/>
</dbReference>
<accession>A0A6N2LI68</accession>
<dbReference type="InterPro" id="IPR056247">
    <property type="entry name" value="KH_DEAH11/12_2nd"/>
</dbReference>
<dbReference type="PANTHER" id="PTHR18934">
    <property type="entry name" value="ATP-DEPENDENT RNA HELICASE"/>
    <property type="match status" value="1"/>
</dbReference>
<evidence type="ECO:0000256" key="2">
    <source>
        <dbReference type="ARBA" id="ARBA00022679"/>
    </source>
</evidence>
<keyword evidence="7" id="KW-0347">Helicase</keyword>
<name>A0A6N2LI68_SALVM</name>
<dbReference type="InterPro" id="IPR013087">
    <property type="entry name" value="Znf_C2H2_type"/>
</dbReference>
<dbReference type="PROSITE" id="PS51873">
    <property type="entry name" value="TRIAD"/>
    <property type="match status" value="1"/>
</dbReference>
<keyword evidence="7" id="KW-0547">Nucleotide-binding</keyword>
<keyword evidence="2" id="KW-0808">Transferase</keyword>
<dbReference type="InterPro" id="IPR056248">
    <property type="entry name" value="RBD_DEAH11/12"/>
</dbReference>
<dbReference type="SUPFAM" id="SSF54928">
    <property type="entry name" value="RNA-binding domain, RBD"/>
    <property type="match status" value="1"/>
</dbReference>
<dbReference type="Pfam" id="PF24637">
    <property type="entry name" value="RRM_DEAH11"/>
    <property type="match status" value="1"/>
</dbReference>
<dbReference type="GO" id="GO:0008270">
    <property type="term" value="F:zinc ion binding"/>
    <property type="evidence" value="ECO:0007669"/>
    <property type="project" value="UniProtKB-KW"/>
</dbReference>
<dbReference type="GO" id="GO:0003723">
    <property type="term" value="F:RNA binding"/>
    <property type="evidence" value="ECO:0007669"/>
    <property type="project" value="TreeGrafter"/>
</dbReference>
<dbReference type="InterPro" id="IPR011709">
    <property type="entry name" value="DEAD-box_helicase_OB_fold"/>
</dbReference>
<dbReference type="Pfam" id="PF24471">
    <property type="entry name" value="KH_DEAH11"/>
    <property type="match status" value="1"/>
</dbReference>
<dbReference type="Gene3D" id="3.30.40.10">
    <property type="entry name" value="Zinc/RING finger domain, C3HC4 (zinc finger)"/>
    <property type="match status" value="1"/>
</dbReference>
<dbReference type="Pfam" id="PF07717">
    <property type="entry name" value="OB_NTP_bind"/>
    <property type="match status" value="1"/>
</dbReference>
<dbReference type="Gene3D" id="1.10.10.2130">
    <property type="entry name" value="DEAH helicase family, winged-helix domain"/>
    <property type="match status" value="1"/>
</dbReference>
<dbReference type="Pfam" id="PF24475">
    <property type="entry name" value="RBD_DEAH11"/>
    <property type="match status" value="1"/>
</dbReference>
<dbReference type="PROSITE" id="PS00518">
    <property type="entry name" value="ZF_RING_1"/>
    <property type="match status" value="1"/>
</dbReference>
<dbReference type="InterPro" id="IPR044066">
    <property type="entry name" value="TRIAD_supradom"/>
</dbReference>
<dbReference type="InterPro" id="IPR042035">
    <property type="entry name" value="DEAH_win-hel_dom"/>
</dbReference>
<feature type="compositionally biased region" description="Basic residues" evidence="10">
    <location>
        <begin position="1"/>
        <end position="15"/>
    </location>
</feature>
<proteinExistence type="predicted"/>
<evidence type="ECO:0000256" key="7">
    <source>
        <dbReference type="ARBA" id="ARBA00022806"/>
    </source>
</evidence>
<dbReference type="Pfam" id="PF26200">
    <property type="entry name" value="Rcat_RNF216"/>
    <property type="match status" value="1"/>
</dbReference>
<evidence type="ECO:0000256" key="1">
    <source>
        <dbReference type="ARBA" id="ARBA00012552"/>
    </source>
</evidence>
<reference evidence="12" key="1">
    <citation type="submission" date="2019-03" db="EMBL/GenBank/DDBJ databases">
        <authorList>
            <person name="Mank J."/>
            <person name="Almeida P."/>
        </authorList>
    </citation>
    <scope>NUCLEOTIDE SEQUENCE</scope>
    <source>
        <strain evidence="12">78183</strain>
    </source>
</reference>
<sequence>MINSKYHHPSTRYHHYPSQSRQSPLFNRHRNFQNHQNHQNQRVFVISLLSNHRNNNRTNSPLENLISQCNPKPDKSYTNPMSTASARLFFHDQSDAITAVVFLWERRLAGDHVYTPVTDFDVNEGDLNERIRGLFKLYIEKVLEGEVVKELERKIEKLAVEIDKFTSFFKRPRGVRVYSENQAKKEALRVEMEGVVKRVEEFRKGMRCLMDFIEGRKNGGWGVLRVYDESNGRKMNFFYCWSRIHFLILRECRRVENGLPIYGFRSEILKMLHSQQVMVLIGETGSGKSTQMVQFIADSGVASSGSILCTQSRKIAAIWKSVKNAMDVMKIIQLSAIQRIHLPSSLVRRESLDPLPSSNNAAPYLCDVVKMATEIHAAEEDGAILAQRNYQEEKSCICYNLAETSLTIPGVKVSKISQSSAINELAVLAEQFWQVLPASMDLHQEPEICKVHLGIAVLRIFASGIKNVLEFDFIDAPSVDAIAQPGLFRKIILESLRYGLCKEGVVLAAAMANASNMFCRVGTYDEKLKSDCLKVRFCHHAGDLFTLLSVYREWVSISQENRNKWCWENRINAKTMRRCRDTVLEWENSDNVAMYSGYDRLGYEVVLSGEYFQLHPSCSLQVFNQKPKWVVFAELLSISSKYLVCVTAIDFDSLSDIVHPLFDFSKMESRKLQFRVIKGFGSVALKRFCGKSNGSLIALVSHMRAIYMDERIGIEINVGDNEIQLFASSKDIEKIYECVNNALKYETKWLRKCLYREVRAGASPPVALVGAGAEIKHLELGNRCLTVDVYLSNVNMADDKEVLTFFEKSVSGVCGYNKFTGIGQDGDNAERWGRVSFLTPEAARKALDFNGSELCGCVLKLSPSRSSVGGIRKSLFAAVKAKISWPRRYSKGYAIVRCERNDAQFIVDDCFNTSTRDMNSVVIKGLDKETSEAEILEVLHKTTNRRVLDVFLIRGDEVNNHSVDAFEQAILKEIAPFMPSQGSLSNYCHVQVFAPEPKDSFMKAWISFDGKLHLEAAKALQHMQGKALAGCFSWQKIECQQVFHSTASCSASVYVFIERQLDILLKSFKFLFLPSEGVCGFTMYLWSEIEEERTGVCCDLERNENGSYRVKISANATKTVAELRRPLEQLMNGKKVNHCSLTPMVLQLLFSKDGIMLMKSLQQEMGTYILFDRQNLTVRIFGPEKKVALTEQKLIASLQALHDKRTLRGGAMPYDLMKKVVEKFGPDLHVLKEMFPEAEFMLNTRRHVISFSGKKDLRLQVEEMIRDFAQSFGVNGSVKRYEDDNITCPICLCEVEDCYQLEACGHKFCQSCLVEQLESAMRGRDGFPVGCAHEGCGMHIWLTDLKSLLPWEKLEDLFRASLSAFVASRTTDLPSPDCLQYIVELKEDPDMSLKEWCKGKEHVKNCPVCRYTVEKVDGCNHIECRCGKHICWVCLEIFMSGDDCYAHLRSVHPATL</sequence>
<evidence type="ECO:0000256" key="8">
    <source>
        <dbReference type="ARBA" id="ARBA00022833"/>
    </source>
</evidence>
<evidence type="ECO:0000256" key="3">
    <source>
        <dbReference type="ARBA" id="ARBA00022723"/>
    </source>
</evidence>
<dbReference type="InterPro" id="IPR013083">
    <property type="entry name" value="Znf_RING/FYVE/PHD"/>
</dbReference>
<dbReference type="FunFam" id="1.20.120.1750:FF:000020">
    <property type="entry name" value="ATP-dependent RNA helicase DEAH12 chloroplastic"/>
    <property type="match status" value="1"/>
</dbReference>
<dbReference type="Pfam" id="PF24641">
    <property type="entry name" value="KH_DEAH11_2nd"/>
    <property type="match status" value="1"/>
</dbReference>
<keyword evidence="4" id="KW-0677">Repeat</keyword>
<keyword evidence="7" id="KW-0067">ATP-binding</keyword>
<dbReference type="SUPFAM" id="SSF57850">
    <property type="entry name" value="RING/U-box"/>
    <property type="match status" value="2"/>
</dbReference>
<dbReference type="GO" id="GO:0016740">
    <property type="term" value="F:transferase activity"/>
    <property type="evidence" value="ECO:0007669"/>
    <property type="project" value="UniProtKB-KW"/>
</dbReference>
<dbReference type="InterPro" id="IPR056244">
    <property type="entry name" value="RRM_DEAH11/12"/>
</dbReference>
<dbReference type="CDD" id="cd22585">
    <property type="entry name" value="Rcat_RBR_DEAH12-like"/>
    <property type="match status" value="1"/>
</dbReference>
<dbReference type="EMBL" id="CAADRP010001550">
    <property type="protein sequence ID" value="VFU40606.1"/>
    <property type="molecule type" value="Genomic_DNA"/>
</dbReference>
<dbReference type="SUPFAM" id="SSF52540">
    <property type="entry name" value="P-loop containing nucleoside triphosphate hydrolases"/>
    <property type="match status" value="1"/>
</dbReference>
<evidence type="ECO:0000256" key="4">
    <source>
        <dbReference type="ARBA" id="ARBA00022737"/>
    </source>
</evidence>
<keyword evidence="5" id="KW-0863">Zinc-finger</keyword>
<feature type="region of interest" description="Disordered" evidence="10">
    <location>
        <begin position="1"/>
        <end position="24"/>
    </location>
</feature>
<keyword evidence="8" id="KW-0862">Zinc</keyword>
<dbReference type="InterPro" id="IPR027417">
    <property type="entry name" value="P-loop_NTPase"/>
</dbReference>
<dbReference type="EC" id="3.6.4.13" evidence="1"/>
<organism evidence="12">
    <name type="scientific">Salix viminalis</name>
    <name type="common">Common osier</name>
    <name type="synonym">Basket willow</name>
    <dbReference type="NCBI Taxonomy" id="40686"/>
    <lineage>
        <taxon>Eukaryota</taxon>
        <taxon>Viridiplantae</taxon>
        <taxon>Streptophyta</taxon>
        <taxon>Embryophyta</taxon>
        <taxon>Tracheophyta</taxon>
        <taxon>Spermatophyta</taxon>
        <taxon>Magnoliopsida</taxon>
        <taxon>eudicotyledons</taxon>
        <taxon>Gunneridae</taxon>
        <taxon>Pentapetalae</taxon>
        <taxon>rosids</taxon>
        <taxon>fabids</taxon>
        <taxon>Malpighiales</taxon>
        <taxon>Salicaceae</taxon>
        <taxon>Saliceae</taxon>
        <taxon>Salix</taxon>
    </lineage>
</organism>
<dbReference type="SMART" id="SM00184">
    <property type="entry name" value="RING"/>
    <property type="match status" value="1"/>
</dbReference>
<dbReference type="Pfam" id="PF24638">
    <property type="entry name" value="KH_DEAH11_1st"/>
    <property type="match status" value="1"/>
</dbReference>
<evidence type="ECO:0000256" key="10">
    <source>
        <dbReference type="SAM" id="MobiDB-lite"/>
    </source>
</evidence>
<gene>
    <name evidence="12" type="ORF">SVIM_LOCUS233968</name>
</gene>
<dbReference type="Gene3D" id="3.40.50.300">
    <property type="entry name" value="P-loop containing nucleotide triphosphate hydrolases"/>
    <property type="match status" value="1"/>
</dbReference>
<dbReference type="Gene3D" id="1.20.120.1750">
    <property type="match status" value="1"/>
</dbReference>
<keyword evidence="7" id="KW-0378">Hydrolase</keyword>
<dbReference type="InterPro" id="IPR056246">
    <property type="entry name" value="KH_DEAH11/12_1st"/>
</dbReference>
<evidence type="ECO:0000259" key="11">
    <source>
        <dbReference type="PROSITE" id="PS51873"/>
    </source>
</evidence>
<evidence type="ECO:0000313" key="12">
    <source>
        <dbReference type="EMBL" id="VFU40606.1"/>
    </source>
</evidence>
<dbReference type="PROSITE" id="PS00028">
    <property type="entry name" value="ZINC_FINGER_C2H2_1"/>
    <property type="match status" value="1"/>
</dbReference>
<dbReference type="InterPro" id="IPR001841">
    <property type="entry name" value="Znf_RING"/>
</dbReference>
<keyword evidence="3" id="KW-0479">Metal-binding</keyword>
<evidence type="ECO:0000256" key="6">
    <source>
        <dbReference type="ARBA" id="ARBA00022786"/>
    </source>
</evidence>
<feature type="domain" description="RING-type" evidence="11">
    <location>
        <begin position="1284"/>
        <end position="1456"/>
    </location>
</feature>
<dbReference type="GO" id="GO:0003724">
    <property type="term" value="F:RNA helicase activity"/>
    <property type="evidence" value="ECO:0007669"/>
    <property type="project" value="UniProtKB-EC"/>
</dbReference>
<keyword evidence="6" id="KW-0833">Ubl conjugation pathway</keyword>